<dbReference type="InterPro" id="IPR000551">
    <property type="entry name" value="MerR-type_HTH_dom"/>
</dbReference>
<dbReference type="InterPro" id="IPR009061">
    <property type="entry name" value="DNA-bd_dom_put_sf"/>
</dbReference>
<reference evidence="3 4" key="1">
    <citation type="submission" date="2021-08" db="EMBL/GenBank/DDBJ databases">
        <title>Genomic Architecture of Streptomyces flavotricini NGL1 and Streptomyces erythrochromogenes HMS4 With Differential Plant Beneficial attributes and laccase production capabilities.</title>
        <authorList>
            <person name="Salwan R."/>
            <person name="Kaur R."/>
            <person name="Sharma V."/>
        </authorList>
    </citation>
    <scope>NUCLEOTIDE SEQUENCE [LARGE SCALE GENOMIC DNA]</scope>
    <source>
        <strain evidence="3 4">NGL1</strain>
    </source>
</reference>
<dbReference type="PANTHER" id="PTHR30204:SF93">
    <property type="entry name" value="HTH MERR-TYPE DOMAIN-CONTAINING PROTEIN"/>
    <property type="match status" value="1"/>
</dbReference>
<comment type="caution">
    <text evidence="3">The sequence shown here is derived from an EMBL/GenBank/DDBJ whole genome shotgun (WGS) entry which is preliminary data.</text>
</comment>
<evidence type="ECO:0000313" key="4">
    <source>
        <dbReference type="Proteomes" id="UP001520654"/>
    </source>
</evidence>
<organism evidence="3 4">
    <name type="scientific">Streptomyces flavotricini</name>
    <dbReference type="NCBI Taxonomy" id="66888"/>
    <lineage>
        <taxon>Bacteria</taxon>
        <taxon>Bacillati</taxon>
        <taxon>Actinomycetota</taxon>
        <taxon>Actinomycetes</taxon>
        <taxon>Kitasatosporales</taxon>
        <taxon>Streptomycetaceae</taxon>
        <taxon>Streptomyces</taxon>
    </lineage>
</organism>
<dbReference type="Proteomes" id="UP001520654">
    <property type="component" value="Unassembled WGS sequence"/>
</dbReference>
<keyword evidence="4" id="KW-1185">Reference proteome</keyword>
<evidence type="ECO:0000259" key="2">
    <source>
        <dbReference type="PROSITE" id="PS50937"/>
    </source>
</evidence>
<proteinExistence type="predicted"/>
<accession>A0ABS8DYE4</accession>
<dbReference type="EMBL" id="JAINUL010000001">
    <property type="protein sequence ID" value="MCC0093705.1"/>
    <property type="molecule type" value="Genomic_DNA"/>
</dbReference>
<feature type="domain" description="HTH merR-type" evidence="2">
    <location>
        <begin position="14"/>
        <end position="52"/>
    </location>
</feature>
<dbReference type="InterPro" id="IPR047057">
    <property type="entry name" value="MerR_fam"/>
</dbReference>
<dbReference type="Gene3D" id="1.10.1660.10">
    <property type="match status" value="2"/>
</dbReference>
<feature type="domain" description="HTH merR-type" evidence="2">
    <location>
        <begin position="126"/>
        <end position="195"/>
    </location>
</feature>
<name>A0ABS8DYE4_9ACTN</name>
<gene>
    <name evidence="3" type="ORF">K7B10_02645</name>
</gene>
<dbReference type="Pfam" id="PF00376">
    <property type="entry name" value="MerR"/>
    <property type="match status" value="1"/>
</dbReference>
<sequence length="248" mass="26028">MPTLKSPSMRTVDVARHSGYSVQQIRNLERDGVLPPADRTASGYRVYAEVHLNSALAYRALAAGTGPVEAKDIVRAAHEGPVARLLARLDAVHARLDRERTELGLAKGAAAAISAEPIADVRPADAMGVGELAAALGVRASTLRHWDAEGLVVPDRIGGRGTRRYSPAQVRDARIVHQLRSAGHRIEALRRLMPDLRSGRRGADTLEAALAAREAGIAARSRALLDASAAVLALLAPASPPAPAGADG</sequence>
<dbReference type="Pfam" id="PF13411">
    <property type="entry name" value="MerR_1"/>
    <property type="match status" value="1"/>
</dbReference>
<protein>
    <submittedName>
        <fullName evidence="3">MerR family transcriptional regulator</fullName>
    </submittedName>
</protein>
<dbReference type="PROSITE" id="PS50937">
    <property type="entry name" value="HTH_MERR_2"/>
    <property type="match status" value="2"/>
</dbReference>
<dbReference type="SMART" id="SM00422">
    <property type="entry name" value="HTH_MERR"/>
    <property type="match status" value="2"/>
</dbReference>
<evidence type="ECO:0000256" key="1">
    <source>
        <dbReference type="ARBA" id="ARBA00023125"/>
    </source>
</evidence>
<dbReference type="PANTHER" id="PTHR30204">
    <property type="entry name" value="REDOX-CYCLING DRUG-SENSING TRANSCRIPTIONAL ACTIVATOR SOXR"/>
    <property type="match status" value="1"/>
</dbReference>
<keyword evidence="1" id="KW-0238">DNA-binding</keyword>
<evidence type="ECO:0000313" key="3">
    <source>
        <dbReference type="EMBL" id="MCC0093705.1"/>
    </source>
</evidence>
<dbReference type="SUPFAM" id="SSF46955">
    <property type="entry name" value="Putative DNA-binding domain"/>
    <property type="match status" value="2"/>
</dbReference>